<feature type="compositionally biased region" description="Basic and acidic residues" evidence="1">
    <location>
        <begin position="71"/>
        <end position="82"/>
    </location>
</feature>
<gene>
    <name evidence="3" type="ORF">RM531_11090</name>
</gene>
<proteinExistence type="predicted"/>
<evidence type="ECO:0000313" key="4">
    <source>
        <dbReference type="Proteomes" id="UP001259982"/>
    </source>
</evidence>
<feature type="region of interest" description="Disordered" evidence="1">
    <location>
        <begin position="65"/>
        <end position="116"/>
    </location>
</feature>
<evidence type="ECO:0000259" key="2">
    <source>
        <dbReference type="SMART" id="SM00834"/>
    </source>
</evidence>
<feature type="domain" description="Putative regulatory protein FmdB zinc ribbon" evidence="2">
    <location>
        <begin position="1"/>
        <end position="42"/>
    </location>
</feature>
<feature type="compositionally biased region" description="Basic and acidic residues" evidence="1">
    <location>
        <begin position="94"/>
        <end position="105"/>
    </location>
</feature>
<dbReference type="EMBL" id="JAVRHY010000010">
    <property type="protein sequence ID" value="MDT0619022.1"/>
    <property type="molecule type" value="Genomic_DNA"/>
</dbReference>
<sequence length="116" mass="12196">MPIYEYVCESCGAEIERLQRMADDPLKDCPDCDKPSLKRKISAAGFRLAGSGWYETDFKKDGKRNLAGAENKADSGKSDSGGDSKSSSAGKSDSTAKSDKKDKKTSTGTGTGTGTG</sequence>
<dbReference type="InterPro" id="IPR013429">
    <property type="entry name" value="Regulatory_FmdB_Zinc_ribbon"/>
</dbReference>
<dbReference type="NCBIfam" id="TIGR02605">
    <property type="entry name" value="CxxC_CxxC_SSSS"/>
    <property type="match status" value="1"/>
</dbReference>
<reference evidence="3 4" key="1">
    <citation type="submission" date="2023-09" db="EMBL/GenBank/DDBJ databases">
        <authorList>
            <person name="Rey-Velasco X."/>
        </authorList>
    </citation>
    <scope>NUCLEOTIDE SEQUENCE [LARGE SCALE GENOMIC DNA]</scope>
    <source>
        <strain evidence="3 4">P385</strain>
    </source>
</reference>
<evidence type="ECO:0000256" key="1">
    <source>
        <dbReference type="SAM" id="MobiDB-lite"/>
    </source>
</evidence>
<name>A0ABU3BB23_9GAMM</name>
<protein>
    <submittedName>
        <fullName evidence="3">Zinc ribbon domain-containing protein</fullName>
    </submittedName>
</protein>
<evidence type="ECO:0000313" key="3">
    <source>
        <dbReference type="EMBL" id="MDT0619022.1"/>
    </source>
</evidence>
<dbReference type="Proteomes" id="UP001259982">
    <property type="component" value="Unassembled WGS sequence"/>
</dbReference>
<feature type="compositionally biased region" description="Low complexity" evidence="1">
    <location>
        <begin position="83"/>
        <end position="93"/>
    </location>
</feature>
<dbReference type="SMART" id="SM00834">
    <property type="entry name" value="CxxC_CXXC_SSSS"/>
    <property type="match status" value="1"/>
</dbReference>
<keyword evidence="4" id="KW-1185">Reference proteome</keyword>
<dbReference type="PANTHER" id="PTHR34404:SF2">
    <property type="entry name" value="CONSERVED SERINE RICH PROTEIN"/>
    <property type="match status" value="1"/>
</dbReference>
<accession>A0ABU3BB23</accession>
<dbReference type="RefSeq" id="WP_311659322.1">
    <property type="nucleotide sequence ID" value="NZ_JAVRHY010000010.1"/>
</dbReference>
<dbReference type="Pfam" id="PF09723">
    <property type="entry name" value="Zn_ribbon_8"/>
    <property type="match status" value="1"/>
</dbReference>
<dbReference type="PANTHER" id="PTHR34404">
    <property type="entry name" value="REGULATORY PROTEIN, FMDB FAMILY"/>
    <property type="match status" value="1"/>
</dbReference>
<comment type="caution">
    <text evidence="3">The sequence shown here is derived from an EMBL/GenBank/DDBJ whole genome shotgun (WGS) entry which is preliminary data.</text>
</comment>
<organism evidence="3 4">
    <name type="scientific">Spectribacter acetivorans</name>
    <dbReference type="NCBI Taxonomy" id="3075603"/>
    <lineage>
        <taxon>Bacteria</taxon>
        <taxon>Pseudomonadati</taxon>
        <taxon>Pseudomonadota</taxon>
        <taxon>Gammaproteobacteria</taxon>
        <taxon>Salinisphaerales</taxon>
        <taxon>Salinisphaeraceae</taxon>
        <taxon>Spectribacter</taxon>
    </lineage>
</organism>